<dbReference type="EMBL" id="JAFCMP010000434">
    <property type="protein sequence ID" value="KAG5179956.1"/>
    <property type="molecule type" value="Genomic_DNA"/>
</dbReference>
<comment type="caution">
    <text evidence="2">The sequence shown here is derived from an EMBL/GenBank/DDBJ whole genome shotgun (WGS) entry which is preliminary data.</text>
</comment>
<accession>A0A835YQZ7</accession>
<name>A0A835YQZ7_9STRA</name>
<proteinExistence type="predicted"/>
<feature type="signal peptide" evidence="1">
    <location>
        <begin position="1"/>
        <end position="19"/>
    </location>
</feature>
<evidence type="ECO:0000313" key="3">
    <source>
        <dbReference type="Proteomes" id="UP000664859"/>
    </source>
</evidence>
<keyword evidence="3" id="KW-1185">Reference proteome</keyword>
<organism evidence="2 3">
    <name type="scientific">Tribonema minus</name>
    <dbReference type="NCBI Taxonomy" id="303371"/>
    <lineage>
        <taxon>Eukaryota</taxon>
        <taxon>Sar</taxon>
        <taxon>Stramenopiles</taxon>
        <taxon>Ochrophyta</taxon>
        <taxon>PX clade</taxon>
        <taxon>Xanthophyceae</taxon>
        <taxon>Tribonematales</taxon>
        <taxon>Tribonemataceae</taxon>
        <taxon>Tribonema</taxon>
    </lineage>
</organism>
<evidence type="ECO:0000313" key="2">
    <source>
        <dbReference type="EMBL" id="KAG5179956.1"/>
    </source>
</evidence>
<dbReference type="AlphaFoldDB" id="A0A835YQZ7"/>
<keyword evidence="1" id="KW-0732">Signal</keyword>
<gene>
    <name evidence="2" type="ORF">JKP88DRAFT_71688</name>
</gene>
<reference evidence="2" key="1">
    <citation type="submission" date="2021-02" db="EMBL/GenBank/DDBJ databases">
        <title>First Annotated Genome of the Yellow-green Alga Tribonema minus.</title>
        <authorList>
            <person name="Mahan K.M."/>
        </authorList>
    </citation>
    <scope>NUCLEOTIDE SEQUENCE</scope>
    <source>
        <strain evidence="2">UTEX B ZZ1240</strain>
    </source>
</reference>
<dbReference type="Proteomes" id="UP000664859">
    <property type="component" value="Unassembled WGS sequence"/>
</dbReference>
<protein>
    <submittedName>
        <fullName evidence="2">Uncharacterized protein</fullName>
    </submittedName>
</protein>
<sequence length="238" mass="24530">MHACSCIALLCATASVSQAFLAPLPNVSTATCLRMSLESSKGGSKDVIGRDVLLRGALSAGVAAALALTTAVSPADAIGPVKIALTNPTYAEVTCPPNTQVPGQKAGAGLRPVCIKVKADADNPAKKDLENPAIFGRVFDEDGTSVVANNPDGGTDAGQFAMIEGVVPPGKSKIEFQFVAAIGPKEELSKKTLTFPSIKAISYPGAGRYGAITECEMNPLADECDLGDDFSAYRRVSK</sequence>
<feature type="chain" id="PRO_5032451869" evidence="1">
    <location>
        <begin position="20"/>
        <end position="238"/>
    </location>
</feature>
<evidence type="ECO:0000256" key="1">
    <source>
        <dbReference type="SAM" id="SignalP"/>
    </source>
</evidence>
<dbReference type="OrthoDB" id="196909at2759"/>